<dbReference type="Proteomes" id="UP000221250">
    <property type="component" value="Segment"/>
</dbReference>
<organism evidence="1 2">
    <name type="scientific">Erwinia phage vB_EamM_Yoloswag</name>
    <dbReference type="NCBI Taxonomy" id="1958956"/>
    <lineage>
        <taxon>Viruses</taxon>
        <taxon>Duplodnaviria</taxon>
        <taxon>Heunggongvirae</taxon>
        <taxon>Uroviricota</taxon>
        <taxon>Caudoviricetes</taxon>
        <taxon>Yoloswagvirus</taxon>
        <taxon>Yoloswagvirus yoloswag</taxon>
    </lineage>
</organism>
<dbReference type="EMBL" id="KY448244">
    <property type="protein sequence ID" value="AQT28785.1"/>
    <property type="molecule type" value="Genomic_DNA"/>
</dbReference>
<protein>
    <submittedName>
        <fullName evidence="1">Uncharacterized protein</fullName>
    </submittedName>
</protein>
<accession>A0A1S6L3M1</accession>
<evidence type="ECO:0000313" key="1">
    <source>
        <dbReference type="EMBL" id="AQT28785.1"/>
    </source>
</evidence>
<sequence length="155" mass="17224">MKQPKKISISRSSMRPEQRDHKLANVVNFLLGTIGTQATMVSQTMLLNTANYHWLTSVSDTRSDTKENRRVLHKTVKDLNAYCRKNKIPLGLLIMPHTSASDSSGDDVCAIPWTHVKASAAQRSAINSLFALSMNDYGEQFVRDAKTDSEGSDVL</sequence>
<keyword evidence="2" id="KW-1185">Reference proteome</keyword>
<evidence type="ECO:0000313" key="2">
    <source>
        <dbReference type="Proteomes" id="UP000221250"/>
    </source>
</evidence>
<proteinExistence type="predicted"/>
<name>A0A1S6L3M1_9CAUD</name>
<gene>
    <name evidence="1" type="ORF">YOLOSWAG_316</name>
</gene>
<reference evidence="1 2" key="1">
    <citation type="submission" date="2017-01" db="EMBL/GenBank/DDBJ databases">
        <authorList>
            <person name="Mah S.A."/>
            <person name="Swanson W.J."/>
            <person name="Moy G.W."/>
            <person name="Vacquier V.D."/>
        </authorList>
    </citation>
    <scope>NUCLEOTIDE SEQUENCE [LARGE SCALE GENOMIC DNA]</scope>
</reference>